<comment type="similarity">
    <text evidence="2">Belongs to the ABC transporter superfamily. ABCC family. Conjugate transporter (TC 3.A.1.208) subfamily.</text>
</comment>
<dbReference type="InterPro" id="IPR003593">
    <property type="entry name" value="AAA+_ATPase"/>
</dbReference>
<evidence type="ECO:0000259" key="14">
    <source>
        <dbReference type="PROSITE" id="PS50893"/>
    </source>
</evidence>
<dbReference type="SUPFAM" id="SSF52540">
    <property type="entry name" value="P-loop containing nucleoside triphosphate hydrolases"/>
    <property type="match status" value="2"/>
</dbReference>
<dbReference type="CDD" id="cd03250">
    <property type="entry name" value="ABCC_MRP_domain1"/>
    <property type="match status" value="1"/>
</dbReference>
<dbReference type="InterPro" id="IPR027417">
    <property type="entry name" value="P-loop_NTPase"/>
</dbReference>
<dbReference type="GO" id="GO:0005524">
    <property type="term" value="F:ATP binding"/>
    <property type="evidence" value="ECO:0007669"/>
    <property type="project" value="UniProtKB-KW"/>
</dbReference>
<feature type="domain" description="ABC transmembrane type-1" evidence="15">
    <location>
        <begin position="963"/>
        <end position="1250"/>
    </location>
</feature>
<evidence type="ECO:0000256" key="10">
    <source>
        <dbReference type="ARBA" id="ARBA00024220"/>
    </source>
</evidence>
<evidence type="ECO:0000256" key="5">
    <source>
        <dbReference type="ARBA" id="ARBA00022737"/>
    </source>
</evidence>
<dbReference type="Gene3D" id="1.20.1560.10">
    <property type="entry name" value="ABC transporter type 1, transmembrane domain"/>
    <property type="match status" value="3"/>
</dbReference>
<dbReference type="InterPro" id="IPR003439">
    <property type="entry name" value="ABC_transporter-like_ATP-bd"/>
</dbReference>
<keyword evidence="7" id="KW-0067">ATP-binding</keyword>
<feature type="domain" description="ABC transporter" evidence="14">
    <location>
        <begin position="1287"/>
        <end position="1521"/>
    </location>
</feature>
<protein>
    <recommendedName>
        <fullName evidence="10">ABC-type glutathione-S-conjugate transporter</fullName>
        <ecNumber evidence="10">7.6.2.3</ecNumber>
    </recommendedName>
</protein>
<evidence type="ECO:0000256" key="12">
    <source>
        <dbReference type="SAM" id="MobiDB-lite"/>
    </source>
</evidence>
<dbReference type="Pfam" id="PF24357">
    <property type="entry name" value="TMD0_ABC"/>
    <property type="match status" value="1"/>
</dbReference>
<dbReference type="Proteomes" id="UP001186944">
    <property type="component" value="Unassembled WGS sequence"/>
</dbReference>
<feature type="transmembrane region" description="Helical" evidence="13">
    <location>
        <begin position="105"/>
        <end position="122"/>
    </location>
</feature>
<dbReference type="PROSITE" id="PS00211">
    <property type="entry name" value="ABC_TRANSPORTER_1"/>
    <property type="match status" value="2"/>
</dbReference>
<dbReference type="CDD" id="cd03244">
    <property type="entry name" value="ABCC_MRP_domain2"/>
    <property type="match status" value="1"/>
</dbReference>
<dbReference type="Pfam" id="PF00005">
    <property type="entry name" value="ABC_tran"/>
    <property type="match status" value="2"/>
</dbReference>
<keyword evidence="9 13" id="KW-0472">Membrane</keyword>
<dbReference type="EC" id="7.6.2.3" evidence="10"/>
<dbReference type="InterPro" id="IPR050173">
    <property type="entry name" value="ABC_transporter_C-like"/>
</dbReference>
<evidence type="ECO:0000259" key="15">
    <source>
        <dbReference type="PROSITE" id="PS50929"/>
    </source>
</evidence>
<feature type="region of interest" description="Disordered" evidence="12">
    <location>
        <begin position="883"/>
        <end position="911"/>
    </location>
</feature>
<dbReference type="Pfam" id="PF00664">
    <property type="entry name" value="ABC_membrane"/>
    <property type="match status" value="2"/>
</dbReference>
<evidence type="ECO:0000256" key="11">
    <source>
        <dbReference type="ARBA" id="ARBA00047523"/>
    </source>
</evidence>
<keyword evidence="8 13" id="KW-1133">Transmembrane helix</keyword>
<gene>
    <name evidence="16" type="ORF">FSP39_008334</name>
</gene>
<dbReference type="Gene3D" id="3.40.50.300">
    <property type="entry name" value="P-loop containing nucleotide triphosphate hydrolases"/>
    <property type="match status" value="2"/>
</dbReference>
<dbReference type="SMART" id="SM00382">
    <property type="entry name" value="AAA"/>
    <property type="match status" value="2"/>
</dbReference>
<comment type="catalytic activity">
    <reaction evidence="11">
        <text>leukotriene C4(in) + ATP + H2O = leukotriene C4(out) + ADP + phosphate + H(+)</text>
        <dbReference type="Rhea" id="RHEA:38963"/>
        <dbReference type="ChEBI" id="CHEBI:15377"/>
        <dbReference type="ChEBI" id="CHEBI:15378"/>
        <dbReference type="ChEBI" id="CHEBI:30616"/>
        <dbReference type="ChEBI" id="CHEBI:43474"/>
        <dbReference type="ChEBI" id="CHEBI:57973"/>
        <dbReference type="ChEBI" id="CHEBI:456216"/>
    </reaction>
    <physiologicalReaction direction="left-to-right" evidence="11">
        <dbReference type="Rhea" id="RHEA:38964"/>
    </physiologicalReaction>
</comment>
<evidence type="ECO:0000256" key="3">
    <source>
        <dbReference type="ARBA" id="ARBA00022448"/>
    </source>
</evidence>
<organism evidence="16 17">
    <name type="scientific">Pinctada imbricata</name>
    <name type="common">Atlantic pearl-oyster</name>
    <name type="synonym">Pinctada martensii</name>
    <dbReference type="NCBI Taxonomy" id="66713"/>
    <lineage>
        <taxon>Eukaryota</taxon>
        <taxon>Metazoa</taxon>
        <taxon>Spiralia</taxon>
        <taxon>Lophotrochozoa</taxon>
        <taxon>Mollusca</taxon>
        <taxon>Bivalvia</taxon>
        <taxon>Autobranchia</taxon>
        <taxon>Pteriomorphia</taxon>
        <taxon>Pterioida</taxon>
        <taxon>Pterioidea</taxon>
        <taxon>Pteriidae</taxon>
        <taxon>Pinctada</taxon>
    </lineage>
</organism>
<feature type="transmembrane region" description="Helical" evidence="13">
    <location>
        <begin position="1008"/>
        <end position="1031"/>
    </location>
</feature>
<dbReference type="SUPFAM" id="SSF90123">
    <property type="entry name" value="ABC transporter transmembrane region"/>
    <property type="match status" value="2"/>
</dbReference>
<evidence type="ECO:0000256" key="1">
    <source>
        <dbReference type="ARBA" id="ARBA00004128"/>
    </source>
</evidence>
<feature type="transmembrane region" description="Helical" evidence="13">
    <location>
        <begin position="952"/>
        <end position="972"/>
    </location>
</feature>
<dbReference type="InterPro" id="IPR011527">
    <property type="entry name" value="ABC1_TM_dom"/>
</dbReference>
<feature type="transmembrane region" description="Helical" evidence="13">
    <location>
        <begin position="75"/>
        <end position="93"/>
    </location>
</feature>
<dbReference type="EMBL" id="VSWD01000002">
    <property type="protein sequence ID" value="KAK3107159.1"/>
    <property type="molecule type" value="Genomic_DNA"/>
</dbReference>
<evidence type="ECO:0000256" key="6">
    <source>
        <dbReference type="ARBA" id="ARBA00022741"/>
    </source>
</evidence>
<accession>A0AA88YL72</accession>
<dbReference type="CDD" id="cd18603">
    <property type="entry name" value="ABC_6TM_MRP1_2_3_6_D2_like"/>
    <property type="match status" value="1"/>
</dbReference>
<evidence type="ECO:0000313" key="17">
    <source>
        <dbReference type="Proteomes" id="UP001186944"/>
    </source>
</evidence>
<proteinExistence type="inferred from homology"/>
<dbReference type="GO" id="GO:0012505">
    <property type="term" value="C:endomembrane system"/>
    <property type="evidence" value="ECO:0007669"/>
    <property type="project" value="UniProtKB-SubCell"/>
</dbReference>
<evidence type="ECO:0000256" key="13">
    <source>
        <dbReference type="SAM" id="Phobius"/>
    </source>
</evidence>
<keyword evidence="5" id="KW-0677">Repeat</keyword>
<keyword evidence="6" id="KW-0547">Nucleotide-binding</keyword>
<evidence type="ECO:0000256" key="8">
    <source>
        <dbReference type="ARBA" id="ARBA00022989"/>
    </source>
</evidence>
<evidence type="ECO:0000313" key="16">
    <source>
        <dbReference type="EMBL" id="KAK3107159.1"/>
    </source>
</evidence>
<feature type="transmembrane region" description="Helical" evidence="13">
    <location>
        <begin position="167"/>
        <end position="187"/>
    </location>
</feature>
<dbReference type="FunFam" id="3.40.50.300:FF:000074">
    <property type="entry name" value="Multidrug resistance-associated protein 5 isoform 1"/>
    <property type="match status" value="1"/>
</dbReference>
<dbReference type="PANTHER" id="PTHR24223">
    <property type="entry name" value="ATP-BINDING CASSETTE SUB-FAMILY C"/>
    <property type="match status" value="1"/>
</dbReference>
<reference evidence="16" key="1">
    <citation type="submission" date="2019-08" db="EMBL/GenBank/DDBJ databases">
        <title>The improved chromosome-level genome for the pearl oyster Pinctada fucata martensii using PacBio sequencing and Hi-C.</title>
        <authorList>
            <person name="Zheng Z."/>
        </authorList>
    </citation>
    <scope>NUCLEOTIDE SEQUENCE</scope>
    <source>
        <strain evidence="16">ZZ-2019</strain>
        <tissue evidence="16">Adductor muscle</tissue>
    </source>
</reference>
<dbReference type="CDD" id="cd18595">
    <property type="entry name" value="ABC_6TM_MRP1_2_3_6_D1_like"/>
    <property type="match status" value="1"/>
</dbReference>
<feature type="transmembrane region" description="Helical" evidence="13">
    <location>
        <begin position="559"/>
        <end position="579"/>
    </location>
</feature>
<comment type="subcellular location">
    <subcellularLocation>
        <location evidence="1">Vacuole membrane</location>
        <topology evidence="1">Multi-pass membrane protein</topology>
    </subcellularLocation>
</comment>
<keyword evidence="3" id="KW-0813">Transport</keyword>
<dbReference type="FunFam" id="1.20.1560.10:FF:000001">
    <property type="entry name" value="ATP-binding cassette subfamily C member 1"/>
    <property type="match status" value="1"/>
</dbReference>
<feature type="domain" description="ABC transmembrane type-1" evidence="15">
    <location>
        <begin position="341"/>
        <end position="528"/>
    </location>
</feature>
<dbReference type="InterPro" id="IPR017871">
    <property type="entry name" value="ABC_transporter-like_CS"/>
</dbReference>
<name>A0AA88YL72_PINIB</name>
<feature type="transmembrane region" description="Helical" evidence="13">
    <location>
        <begin position="521"/>
        <end position="539"/>
    </location>
</feature>
<dbReference type="InterPro" id="IPR056227">
    <property type="entry name" value="TMD0_ABC"/>
</dbReference>
<keyword evidence="4 13" id="KW-0812">Transmembrane</keyword>
<dbReference type="GO" id="GO:0016887">
    <property type="term" value="F:ATP hydrolysis activity"/>
    <property type="evidence" value="ECO:0007669"/>
    <property type="project" value="InterPro"/>
</dbReference>
<evidence type="ECO:0000256" key="9">
    <source>
        <dbReference type="ARBA" id="ARBA00023136"/>
    </source>
</evidence>
<feature type="transmembrane region" description="Helical" evidence="13">
    <location>
        <begin position="35"/>
        <end position="54"/>
    </location>
</feature>
<dbReference type="GO" id="GO:0015431">
    <property type="term" value="F:ABC-type glutathione S-conjugate transporter activity"/>
    <property type="evidence" value="ECO:0007669"/>
    <property type="project" value="UniProtKB-EC"/>
</dbReference>
<evidence type="ECO:0000256" key="4">
    <source>
        <dbReference type="ARBA" id="ARBA00022692"/>
    </source>
</evidence>
<dbReference type="InterPro" id="IPR036640">
    <property type="entry name" value="ABC1_TM_sf"/>
</dbReference>
<keyword evidence="17" id="KW-1185">Reference proteome</keyword>
<feature type="transmembrane region" description="Helical" evidence="13">
    <location>
        <begin position="454"/>
        <end position="473"/>
    </location>
</feature>
<evidence type="ECO:0000256" key="7">
    <source>
        <dbReference type="ARBA" id="ARBA00022840"/>
    </source>
</evidence>
<feature type="domain" description="ABC transporter" evidence="14">
    <location>
        <begin position="629"/>
        <end position="853"/>
    </location>
</feature>
<dbReference type="FunFam" id="3.40.50.300:FF:000293">
    <property type="entry name" value="ATP binding cassette subfamily C member 1"/>
    <property type="match status" value="1"/>
</dbReference>
<dbReference type="PANTHER" id="PTHR24223:SF443">
    <property type="entry name" value="MULTIDRUG-RESISTANCE LIKE PROTEIN 1, ISOFORM I"/>
    <property type="match status" value="1"/>
</dbReference>
<dbReference type="GO" id="GO:0016020">
    <property type="term" value="C:membrane"/>
    <property type="evidence" value="ECO:0007669"/>
    <property type="project" value="InterPro"/>
</dbReference>
<dbReference type="PROSITE" id="PS50893">
    <property type="entry name" value="ABC_TRANSPORTER_2"/>
    <property type="match status" value="2"/>
</dbReference>
<feature type="transmembrane region" description="Helical" evidence="13">
    <location>
        <begin position="134"/>
        <end position="155"/>
    </location>
</feature>
<evidence type="ECO:0000256" key="2">
    <source>
        <dbReference type="ARBA" id="ARBA00009726"/>
    </source>
</evidence>
<feature type="transmembrane region" description="Helical" evidence="13">
    <location>
        <begin position="479"/>
        <end position="500"/>
    </location>
</feature>
<dbReference type="PROSITE" id="PS50929">
    <property type="entry name" value="ABC_TM1F"/>
    <property type="match status" value="2"/>
</dbReference>
<comment type="caution">
    <text evidence="16">The sequence shown here is derived from an EMBL/GenBank/DDBJ whole genome shotgun (WGS) entry which is preliminary data.</text>
</comment>
<sequence>MADRTLLHSMRALINESLLLDNSYPQFTKCFQDTLLVWVPCGFLWICLPFYLYSASHQRDTAPLPLSLLNISKSFVSLLLSFLMVVDLINGISNEDGEKETTAEYLGMAIKFASFALSFVIIQIERVKGNITSGILFLFYLLSMLAGIVPFYTYIIQKVYDSDLNRFVLFYIYWGFLFLQVVLLSVAESRGRRGYHELGHGMQCPETNASFLSRITFWWCNSLIQTGFKKDLEEDDVWELHPRDCSDNVVPPFEESWNNEVKQQAKSLEHSISYNHRPHQSHNVQATLSEKSPLLGGAGKSYTHTPEVTFKGSKVRGENKASLFKVMVKTYGPDILKAWGCKFIYDLLQFVSPQLLSVLIEYVTMKQLGKEEYEWKGYVYAAGFFIVALLQSTFFHQNFHYGMTLGMRIKSAVITAVYKKALTMNNEARKSSTVGEIVNLMSVDCQRMQDLTGYLWMVWSSPMQIILATWLLWNQVGAAVFAGLGVMVLLIPLNAVISIIQRRLQVKLMKFKDTRIKLMNEVLNGMKVTLVTFITYVLTSETGYLDAQKAFVSLSLLNILRFPINILPMMISYLIQANVSIGRISKFIKYGDLDPDNVQHDDRGGELFIKYNDLDPDNVRHDDRGDKVVEVNSATFSWDENLQPALQNIDFEIKRGKLVAVVGQVGSGKSSLVSALLGEMDKLSGSVNVKGSIAYVPQQAWIQNATVQDNILFGKVMNQCKYDDVLEACALGPDLEILSAGDMTEIGEKGINLSGGQKQRVSLARAVYNNADIYLMDDPLSAVDSHVGKHIFQKVMGEKGLLKNKTRILVTHGIHWLPMVDMVVVLQDGKISEMGTYDELLSHDGAFAQFLKTYLTQDNDEEQEEDEEIEQIRSKILERVESVTSDTAATSGDEAKIRKRTPKKKPPLERTISTIDGRECKPDKAKQKQEKDVLIQAEKAEKGKVAWKVFMIYFKAIGLATSAIILFVYMIYQALGMASNIWLSEWTDDKDLKNISNADTSDYQNKNYMYLGVYAALGLSMGIIVMVWSLVCTLSQVRASASLHYDMLANMMKSPMSFFDTTPIGRIVNRFSRDVETLDSILPTAIRMWMNTSFAALSTVIVISYSTPIFLSVIVPIAIFYYLVQRYYVPTSRQLQRLESTTRSPIYNHFSETLMGASSIRAYNQQDRFIRESLDRVDKNLKYYFARISSNRWLGWRLELAGNLVVFAAAMFAVLSPDISGSLVGLSVSYALQITSALNMLVRQTADMETYVVSVERMKEYSETETEAEWVRSFKRPPHDWPQRGYVSFHDYKTRYREGLDLVLRGITCEIQGGEKVGIVGRTGAGKSSLTVALFRLIEAAGGEIIIDGQRIADMGLHDLRNKLTILPQDPVLFAGSLRMNMDPFDLYTDQQIWEALEHSHLKKFVSELPDGLSHECGEGGQNLSVGQRQLVCLARTLLRKTKILILDEATAAVDMETDDLIQNTIRREFKDCTILTIAHRLNTIMDYDKVMVLDQGLVSEYDSPNNLLKNKNSAFFSMAKDANLV</sequence>